<protein>
    <recommendedName>
        <fullName evidence="3">Phasin protein</fullName>
    </recommendedName>
</protein>
<sequence>MTSNNHKASQLARKTAELSFAAPQVIAHRVSRMATAGLNPSKADRKEFTMMGAEKVAAFYESWQAMGWQMLQAQQQMWMKMFMNPMMWWQPWNNKALGSQMQRSMLDVMGKGLFPVHSRALSNAKRLGRSTRR</sequence>
<evidence type="ECO:0008006" key="3">
    <source>
        <dbReference type="Google" id="ProtNLM"/>
    </source>
</evidence>
<dbReference type="InterPro" id="IPR053785">
    <property type="entry name" value="PhaP6-like"/>
</dbReference>
<dbReference type="OrthoDB" id="5625573at2"/>
<evidence type="ECO:0000313" key="2">
    <source>
        <dbReference type="Proteomes" id="UP000199531"/>
    </source>
</evidence>
<dbReference type="EMBL" id="FOCW01000006">
    <property type="protein sequence ID" value="SEN76279.1"/>
    <property type="molecule type" value="Genomic_DNA"/>
</dbReference>
<evidence type="ECO:0000313" key="1">
    <source>
        <dbReference type="EMBL" id="SEN76279.1"/>
    </source>
</evidence>
<dbReference type="STRING" id="1121117.SAMN02745977_01965"/>
<accession>A0A1H8J6H3</accession>
<reference evidence="1 2" key="1">
    <citation type="submission" date="2016-10" db="EMBL/GenBank/DDBJ databases">
        <authorList>
            <person name="de Groot N.N."/>
        </authorList>
    </citation>
    <scope>NUCLEOTIDE SEQUENCE [LARGE SCALE GENOMIC DNA]</scope>
    <source>
        <strain evidence="1 2">DSM 15123</strain>
    </source>
</reference>
<dbReference type="Proteomes" id="UP000199531">
    <property type="component" value="Unassembled WGS sequence"/>
</dbReference>
<organism evidence="1 2">
    <name type="scientific">Brachymonas denitrificans DSM 15123</name>
    <dbReference type="NCBI Taxonomy" id="1121117"/>
    <lineage>
        <taxon>Bacteria</taxon>
        <taxon>Pseudomonadati</taxon>
        <taxon>Pseudomonadota</taxon>
        <taxon>Betaproteobacteria</taxon>
        <taxon>Burkholderiales</taxon>
        <taxon>Comamonadaceae</taxon>
        <taxon>Brachymonas</taxon>
    </lineage>
</organism>
<dbReference type="NCBIfam" id="NF045536">
    <property type="entry name" value="phasin_PhaP6"/>
    <property type="match status" value="1"/>
</dbReference>
<proteinExistence type="predicted"/>
<gene>
    <name evidence="1" type="ORF">SAMN02745977_01965</name>
</gene>
<dbReference type="AlphaFoldDB" id="A0A1H8J6H3"/>
<dbReference type="RefSeq" id="WP_091817275.1">
    <property type="nucleotide sequence ID" value="NZ_FOCW01000006.1"/>
</dbReference>
<keyword evidence="2" id="KW-1185">Reference proteome</keyword>
<name>A0A1H8J6H3_9BURK</name>